<evidence type="ECO:0000256" key="2">
    <source>
        <dbReference type="ARBA" id="ARBA00022692"/>
    </source>
</evidence>
<dbReference type="Proteomes" id="UP001209878">
    <property type="component" value="Unassembled WGS sequence"/>
</dbReference>
<feature type="transmembrane region" description="Helical" evidence="5">
    <location>
        <begin position="119"/>
        <end position="140"/>
    </location>
</feature>
<dbReference type="PANTHER" id="PTHR46641:SF2">
    <property type="entry name" value="FMRFAMIDE RECEPTOR"/>
    <property type="match status" value="1"/>
</dbReference>
<dbReference type="AlphaFoldDB" id="A0AAD9NSA0"/>
<feature type="transmembrane region" description="Helical" evidence="5">
    <location>
        <begin position="79"/>
        <end position="99"/>
    </location>
</feature>
<feature type="transmembrane region" description="Helical" evidence="5">
    <location>
        <begin position="304"/>
        <end position="328"/>
    </location>
</feature>
<reference evidence="7" key="1">
    <citation type="journal article" date="2023" name="Mol. Biol. Evol.">
        <title>Third-Generation Sequencing Reveals the Adaptive Role of the Epigenome in Three Deep-Sea Polychaetes.</title>
        <authorList>
            <person name="Perez M."/>
            <person name="Aroh O."/>
            <person name="Sun Y."/>
            <person name="Lan Y."/>
            <person name="Juniper S.K."/>
            <person name="Young C.R."/>
            <person name="Angers B."/>
            <person name="Qian P.Y."/>
        </authorList>
    </citation>
    <scope>NUCLEOTIDE SEQUENCE</scope>
    <source>
        <strain evidence="7">R07B-5</strain>
    </source>
</reference>
<keyword evidence="2 5" id="KW-0812">Transmembrane</keyword>
<name>A0AAD9NSA0_RIDPI</name>
<sequence length="353" mass="40076">MEYTPNLNNTTLDYYDDGDLEIGQDKINFESAQYYCYAILHPVIFTIGVTGNMMNLVVFTRQRMRHGKSDIEKAATTGLIFLAVSDMMYCLTGLMTHFLRPFRNDGTTAAIVVHYYGVYTPAILNTFQFISTWLTVTVAIERYFAVTYPFMARQIANPRRTAILGLVVYGVSIVFNIPLFLHKQIARFPGPDGETFYIIVDGVLPSTLAYTITWSALGILVPLVTLAFCNVRFLVIIRRSQARFTPNNAASDNSRRNPLLNSTTITLISIICLFFLLVCPAMIIQFIGNFVQHLSLTSYYRFQLAVVVTNTMLVVNFAINFLLYCYALRDFRKTLANMVRSRGPSSHRLQRLS</sequence>
<dbReference type="EMBL" id="JAODUO010000529">
    <property type="protein sequence ID" value="KAK2178751.1"/>
    <property type="molecule type" value="Genomic_DNA"/>
</dbReference>
<feature type="transmembrane region" description="Helical" evidence="5">
    <location>
        <begin position="161"/>
        <end position="181"/>
    </location>
</feature>
<proteinExistence type="predicted"/>
<dbReference type="Pfam" id="PF00001">
    <property type="entry name" value="7tm_1"/>
    <property type="match status" value="1"/>
</dbReference>
<comment type="caution">
    <text evidence="7">The sequence shown here is derived from an EMBL/GenBank/DDBJ whole genome shotgun (WGS) entry which is preliminary data.</text>
</comment>
<dbReference type="InterPro" id="IPR000276">
    <property type="entry name" value="GPCR_Rhodpsn"/>
</dbReference>
<dbReference type="GO" id="GO:0016020">
    <property type="term" value="C:membrane"/>
    <property type="evidence" value="ECO:0007669"/>
    <property type="project" value="UniProtKB-SubCell"/>
</dbReference>
<dbReference type="InterPro" id="IPR052954">
    <property type="entry name" value="GPCR-Ligand_Int"/>
</dbReference>
<evidence type="ECO:0000313" key="7">
    <source>
        <dbReference type="EMBL" id="KAK2178751.1"/>
    </source>
</evidence>
<dbReference type="Gene3D" id="1.20.1070.10">
    <property type="entry name" value="Rhodopsin 7-helix transmembrane proteins"/>
    <property type="match status" value="1"/>
</dbReference>
<evidence type="ECO:0000256" key="4">
    <source>
        <dbReference type="ARBA" id="ARBA00023136"/>
    </source>
</evidence>
<dbReference type="PROSITE" id="PS50262">
    <property type="entry name" value="G_PROTEIN_RECEP_F1_2"/>
    <property type="match status" value="1"/>
</dbReference>
<evidence type="ECO:0000259" key="6">
    <source>
        <dbReference type="PROSITE" id="PS50262"/>
    </source>
</evidence>
<feature type="transmembrane region" description="Helical" evidence="5">
    <location>
        <begin position="39"/>
        <end position="58"/>
    </location>
</feature>
<dbReference type="GO" id="GO:0004930">
    <property type="term" value="F:G protein-coupled receptor activity"/>
    <property type="evidence" value="ECO:0007669"/>
    <property type="project" value="InterPro"/>
</dbReference>
<dbReference type="SUPFAM" id="SSF81321">
    <property type="entry name" value="Family A G protein-coupled receptor-like"/>
    <property type="match status" value="1"/>
</dbReference>
<evidence type="ECO:0000256" key="5">
    <source>
        <dbReference type="SAM" id="Phobius"/>
    </source>
</evidence>
<keyword evidence="3 5" id="KW-1133">Transmembrane helix</keyword>
<organism evidence="7 8">
    <name type="scientific">Ridgeia piscesae</name>
    <name type="common">Tubeworm</name>
    <dbReference type="NCBI Taxonomy" id="27915"/>
    <lineage>
        <taxon>Eukaryota</taxon>
        <taxon>Metazoa</taxon>
        <taxon>Spiralia</taxon>
        <taxon>Lophotrochozoa</taxon>
        <taxon>Annelida</taxon>
        <taxon>Polychaeta</taxon>
        <taxon>Sedentaria</taxon>
        <taxon>Canalipalpata</taxon>
        <taxon>Sabellida</taxon>
        <taxon>Siboglinidae</taxon>
        <taxon>Ridgeia</taxon>
    </lineage>
</organism>
<protein>
    <recommendedName>
        <fullName evidence="6">G-protein coupled receptors family 1 profile domain-containing protein</fullName>
    </recommendedName>
</protein>
<evidence type="ECO:0000256" key="3">
    <source>
        <dbReference type="ARBA" id="ARBA00022989"/>
    </source>
</evidence>
<gene>
    <name evidence="7" type="ORF">NP493_528g00031</name>
</gene>
<dbReference type="CDD" id="cd14978">
    <property type="entry name" value="7tmA_FMRFamide_R-like"/>
    <property type="match status" value="1"/>
</dbReference>
<dbReference type="InterPro" id="IPR017452">
    <property type="entry name" value="GPCR_Rhodpsn_7TM"/>
</dbReference>
<feature type="domain" description="G-protein coupled receptors family 1 profile" evidence="6">
    <location>
        <begin position="51"/>
        <end position="324"/>
    </location>
</feature>
<keyword evidence="4 5" id="KW-0472">Membrane</keyword>
<comment type="subcellular location">
    <subcellularLocation>
        <location evidence="1">Membrane</location>
    </subcellularLocation>
</comment>
<feature type="transmembrane region" description="Helical" evidence="5">
    <location>
        <begin position="258"/>
        <end position="284"/>
    </location>
</feature>
<accession>A0AAD9NSA0</accession>
<dbReference type="PANTHER" id="PTHR46641">
    <property type="entry name" value="FMRFAMIDE RECEPTOR-RELATED"/>
    <property type="match status" value="1"/>
</dbReference>
<evidence type="ECO:0000256" key="1">
    <source>
        <dbReference type="ARBA" id="ARBA00004370"/>
    </source>
</evidence>
<keyword evidence="8" id="KW-1185">Reference proteome</keyword>
<dbReference type="PRINTS" id="PR00237">
    <property type="entry name" value="GPCRRHODOPSN"/>
</dbReference>
<evidence type="ECO:0000313" key="8">
    <source>
        <dbReference type="Proteomes" id="UP001209878"/>
    </source>
</evidence>
<feature type="transmembrane region" description="Helical" evidence="5">
    <location>
        <begin position="212"/>
        <end position="237"/>
    </location>
</feature>